<protein>
    <submittedName>
        <fullName evidence="1">Uncharacterized protein</fullName>
    </submittedName>
</protein>
<accession>A0A0F9KDE8</accession>
<comment type="caution">
    <text evidence="1">The sequence shown here is derived from an EMBL/GenBank/DDBJ whole genome shotgun (WGS) entry which is preliminary data.</text>
</comment>
<gene>
    <name evidence="1" type="ORF">LCGC14_1344450</name>
</gene>
<name>A0A0F9KDE8_9ZZZZ</name>
<dbReference type="EMBL" id="LAZR01008253">
    <property type="protein sequence ID" value="KKM79988.1"/>
    <property type="molecule type" value="Genomic_DNA"/>
</dbReference>
<evidence type="ECO:0000313" key="1">
    <source>
        <dbReference type="EMBL" id="KKM79988.1"/>
    </source>
</evidence>
<feature type="non-terminal residue" evidence="1">
    <location>
        <position position="1"/>
    </location>
</feature>
<sequence length="55" mass="6492">VVTRVSVIPKLSIKAIKVMKIAREAQKVYQYWKFVERKDDSLNKKLEEISDKNNI</sequence>
<organism evidence="1">
    <name type="scientific">marine sediment metagenome</name>
    <dbReference type="NCBI Taxonomy" id="412755"/>
    <lineage>
        <taxon>unclassified sequences</taxon>
        <taxon>metagenomes</taxon>
        <taxon>ecological metagenomes</taxon>
    </lineage>
</organism>
<dbReference type="AlphaFoldDB" id="A0A0F9KDE8"/>
<proteinExistence type="predicted"/>
<reference evidence="1" key="1">
    <citation type="journal article" date="2015" name="Nature">
        <title>Complex archaea that bridge the gap between prokaryotes and eukaryotes.</title>
        <authorList>
            <person name="Spang A."/>
            <person name="Saw J.H."/>
            <person name="Jorgensen S.L."/>
            <person name="Zaremba-Niedzwiedzka K."/>
            <person name="Martijn J."/>
            <person name="Lind A.E."/>
            <person name="van Eijk R."/>
            <person name="Schleper C."/>
            <person name="Guy L."/>
            <person name="Ettema T.J."/>
        </authorList>
    </citation>
    <scope>NUCLEOTIDE SEQUENCE</scope>
</reference>